<dbReference type="EMBL" id="CP036349">
    <property type="protein sequence ID" value="QDV72253.1"/>
    <property type="molecule type" value="Genomic_DNA"/>
</dbReference>
<dbReference type="RefSeq" id="WP_145106263.1">
    <property type="nucleotide sequence ID" value="NZ_CP036349.1"/>
</dbReference>
<gene>
    <name evidence="2" type="ORF">Spa11_04260</name>
</gene>
<protein>
    <recommendedName>
        <fullName evidence="4">Phage holin family protein</fullName>
    </recommendedName>
</protein>
<dbReference type="Pfam" id="PF07332">
    <property type="entry name" value="Phage_holin_3_6"/>
    <property type="match status" value="1"/>
</dbReference>
<evidence type="ECO:0008006" key="4">
    <source>
        <dbReference type="Google" id="ProtNLM"/>
    </source>
</evidence>
<feature type="transmembrane region" description="Helical" evidence="1">
    <location>
        <begin position="48"/>
        <end position="70"/>
    </location>
</feature>
<evidence type="ECO:0000313" key="2">
    <source>
        <dbReference type="EMBL" id="QDV72253.1"/>
    </source>
</evidence>
<keyword evidence="3" id="KW-1185">Reference proteome</keyword>
<reference evidence="2 3" key="1">
    <citation type="submission" date="2019-02" db="EMBL/GenBank/DDBJ databases">
        <title>Deep-cultivation of Planctomycetes and their phenomic and genomic characterization uncovers novel biology.</title>
        <authorList>
            <person name="Wiegand S."/>
            <person name="Jogler M."/>
            <person name="Boedeker C."/>
            <person name="Pinto D."/>
            <person name="Vollmers J."/>
            <person name="Rivas-Marin E."/>
            <person name="Kohn T."/>
            <person name="Peeters S.H."/>
            <person name="Heuer A."/>
            <person name="Rast P."/>
            <person name="Oberbeckmann S."/>
            <person name="Bunk B."/>
            <person name="Jeske O."/>
            <person name="Meyerdierks A."/>
            <person name="Storesund J.E."/>
            <person name="Kallscheuer N."/>
            <person name="Luecker S."/>
            <person name="Lage O.M."/>
            <person name="Pohl T."/>
            <person name="Merkel B.J."/>
            <person name="Hornburger P."/>
            <person name="Mueller R.-W."/>
            <person name="Bruemmer F."/>
            <person name="Labrenz M."/>
            <person name="Spormann A.M."/>
            <person name="Op den Camp H."/>
            <person name="Overmann J."/>
            <person name="Amann R."/>
            <person name="Jetten M.S.M."/>
            <person name="Mascher T."/>
            <person name="Medema M.H."/>
            <person name="Devos D.P."/>
            <person name="Kaster A.-K."/>
            <person name="Ovreas L."/>
            <person name="Rohde M."/>
            <person name="Galperin M.Y."/>
            <person name="Jogler C."/>
        </authorList>
    </citation>
    <scope>NUCLEOTIDE SEQUENCE [LARGE SCALE GENOMIC DNA]</scope>
    <source>
        <strain evidence="2 3">Spa11</strain>
    </source>
</reference>
<dbReference type="AlphaFoldDB" id="A0A518K372"/>
<keyword evidence="1" id="KW-0472">Membrane</keyword>
<accession>A0A518K372</accession>
<evidence type="ECO:0000313" key="3">
    <source>
        <dbReference type="Proteomes" id="UP000316426"/>
    </source>
</evidence>
<dbReference type="Proteomes" id="UP000316426">
    <property type="component" value="Chromosome"/>
</dbReference>
<dbReference type="InterPro" id="IPR009937">
    <property type="entry name" value="Phage_holin_3_6"/>
</dbReference>
<name>A0A518K372_9BACT</name>
<feature type="transmembrane region" description="Helical" evidence="1">
    <location>
        <begin position="82"/>
        <end position="105"/>
    </location>
</feature>
<keyword evidence="1" id="KW-0812">Transmembrane</keyword>
<evidence type="ECO:0000256" key="1">
    <source>
        <dbReference type="SAM" id="Phobius"/>
    </source>
</evidence>
<dbReference type="KEGG" id="bmei:Spa11_04260"/>
<organism evidence="2 3">
    <name type="scientific">Botrimarina mediterranea</name>
    <dbReference type="NCBI Taxonomy" id="2528022"/>
    <lineage>
        <taxon>Bacteria</taxon>
        <taxon>Pseudomonadati</taxon>
        <taxon>Planctomycetota</taxon>
        <taxon>Planctomycetia</taxon>
        <taxon>Pirellulales</taxon>
        <taxon>Lacipirellulaceae</taxon>
        <taxon>Botrimarina</taxon>
    </lineage>
</organism>
<sequence>MIRHPAENSSSLQQDVSRLWTHLVDLGALQCRLFAVEFRRSSASLQKAVLLTITGGVLLMAAVPLLLAAGALQLSASAELPLAASLAIVAVIAMVLMSVAMIAGYRIARRSAKALISPVRDLELNLRSLAGEPASTVRTSASSSDPYPNGAE</sequence>
<proteinExistence type="predicted"/>
<keyword evidence="1" id="KW-1133">Transmembrane helix</keyword>